<dbReference type="GeneID" id="38667012"/>
<dbReference type="EMBL" id="BMQS01000017">
    <property type="protein sequence ID" value="GGU00683.1"/>
    <property type="molecule type" value="Genomic_DNA"/>
</dbReference>
<evidence type="ECO:0000313" key="1">
    <source>
        <dbReference type="EMBL" id="BBD73115.1"/>
    </source>
</evidence>
<dbReference type="RefSeq" id="WP_126450266.1">
    <property type="nucleotide sequence ID" value="NZ_AP018553.1"/>
</dbReference>
<reference evidence="2" key="4">
    <citation type="submission" date="2020-09" db="EMBL/GenBank/DDBJ databases">
        <authorList>
            <person name="Sun Q."/>
            <person name="Ohkuma M."/>
        </authorList>
    </citation>
    <scope>NUCLEOTIDE SEQUENCE</scope>
    <source>
        <strain evidence="2">JCM 31740</strain>
    </source>
</reference>
<gene>
    <name evidence="2" type="ORF">GCM10007116_17420</name>
    <name evidence="1" type="ORF">HS1genome_1504</name>
</gene>
<reference evidence="1" key="3">
    <citation type="journal article" date="2019" name="BMC Res. Notes">
        <title>Complete genome sequence of the Sulfodiicoccus acidiphilus strain HS-1T, the first crenarchaeon that lacks polB3, isolated from an acidic hot spring in Ohwaku-dani, Hakone, Japan.</title>
        <authorList>
            <person name="Sakai H.D."/>
            <person name="Kurosawa N."/>
        </authorList>
    </citation>
    <scope>NUCLEOTIDE SEQUENCE</scope>
    <source>
        <strain evidence="1">HS-1</strain>
    </source>
</reference>
<dbReference type="Proteomes" id="UP000276741">
    <property type="component" value="Chromosome"/>
</dbReference>
<dbReference type="KEGG" id="sacd:HS1genome_1504"/>
<accession>A0A348B4L3</accession>
<dbReference type="Proteomes" id="UP000616143">
    <property type="component" value="Unassembled WGS sequence"/>
</dbReference>
<reference evidence="3" key="2">
    <citation type="submission" date="2018-04" db="EMBL/GenBank/DDBJ databases">
        <title>Complete genome sequence of Sulfodiicoccus acidiphilus strain HS-1.</title>
        <authorList>
            <person name="Sakai H.D."/>
            <person name="Kurosawa N."/>
        </authorList>
    </citation>
    <scope>NUCLEOTIDE SEQUENCE [LARGE SCALE GENOMIC DNA]</scope>
    <source>
        <strain evidence="3">HS-1</strain>
    </source>
</reference>
<dbReference type="AlphaFoldDB" id="A0A348B4L3"/>
<organism evidence="1 3">
    <name type="scientific">Sulfodiicoccus acidiphilus</name>
    <dbReference type="NCBI Taxonomy" id="1670455"/>
    <lineage>
        <taxon>Archaea</taxon>
        <taxon>Thermoproteota</taxon>
        <taxon>Thermoprotei</taxon>
        <taxon>Sulfolobales</taxon>
        <taxon>Sulfolobaceae</taxon>
        <taxon>Sulfodiicoccus</taxon>
    </lineage>
</organism>
<proteinExistence type="predicted"/>
<keyword evidence="3" id="KW-1185">Reference proteome</keyword>
<reference evidence="2" key="1">
    <citation type="journal article" date="2014" name="Int. J. Syst. Evol. Microbiol.">
        <title>Complete genome sequence of Corynebacterium casei LMG S-19264T (=DSM 44701T), isolated from a smear-ripened cheese.</title>
        <authorList>
            <consortium name="US DOE Joint Genome Institute (JGI-PGF)"/>
            <person name="Walter F."/>
            <person name="Albersmeier A."/>
            <person name="Kalinowski J."/>
            <person name="Ruckert C."/>
        </authorList>
    </citation>
    <scope>NUCLEOTIDE SEQUENCE</scope>
    <source>
        <strain evidence="2">JCM 31740</strain>
    </source>
</reference>
<name>A0A348B4L3_9CREN</name>
<evidence type="ECO:0000313" key="2">
    <source>
        <dbReference type="EMBL" id="GGU00683.1"/>
    </source>
</evidence>
<protein>
    <submittedName>
        <fullName evidence="1">Uncharacterized protein</fullName>
    </submittedName>
</protein>
<dbReference type="EMBL" id="AP018553">
    <property type="protein sequence ID" value="BBD73115.1"/>
    <property type="molecule type" value="Genomic_DNA"/>
</dbReference>
<sequence length="366" mass="38590">MKWYVVAAIVLVALALVAFAYLREPSKLIQLQVPQLSQINSVQNLGGGRLLLGGVVIDGSQSIGLAGIYYVSNHSFVPLPVSIPNGSIYDVSFNGSTYMIAGAQYTNSSLNSRVFLLSAGKLINLTSLLPSFYQVGQAYFAEPYGEGWLIGGTAFTFGFNQRGLQYPFLLIYNGTLVDLTPKLPEPFRPLGAADTLDALSTSGEEFLVGGGNINATLATFDGNFVNISLGFPGVILASAATPGGWMVGGVKFGNQGGSLVLYTYLATVNSSGVEPVKLTYELGFVTALGYGQGTYAVALRVPFNSPTSSPREGAVLLVGHSLTRMRTVFTAVNSSITDVQVSGGTVYASGYSTQTGTRTAFLLIYP</sequence>
<evidence type="ECO:0000313" key="3">
    <source>
        <dbReference type="Proteomes" id="UP000276741"/>
    </source>
</evidence>